<dbReference type="Proteomes" id="UP000694864">
    <property type="component" value="Chromosome 4"/>
</dbReference>
<evidence type="ECO:0000256" key="2">
    <source>
        <dbReference type="ARBA" id="ARBA00022771"/>
    </source>
</evidence>
<keyword evidence="6" id="KW-1185">Reference proteome</keyword>
<dbReference type="Pfam" id="PF04434">
    <property type="entry name" value="SWIM"/>
    <property type="match status" value="1"/>
</dbReference>
<dbReference type="SMART" id="SM00575">
    <property type="entry name" value="ZnF_PMZ"/>
    <property type="match status" value="1"/>
</dbReference>
<dbReference type="InterPro" id="IPR007527">
    <property type="entry name" value="Znf_SWIM"/>
</dbReference>
<evidence type="ECO:0000259" key="5">
    <source>
        <dbReference type="PROSITE" id="PS50966"/>
    </source>
</evidence>
<organism evidence="6 7">
    <name type="scientific">Camelina sativa</name>
    <name type="common">False flax</name>
    <name type="synonym">Myagrum sativum</name>
    <dbReference type="NCBI Taxonomy" id="90675"/>
    <lineage>
        <taxon>Eukaryota</taxon>
        <taxon>Viridiplantae</taxon>
        <taxon>Streptophyta</taxon>
        <taxon>Embryophyta</taxon>
        <taxon>Tracheophyta</taxon>
        <taxon>Spermatophyta</taxon>
        <taxon>Magnoliopsida</taxon>
        <taxon>eudicotyledons</taxon>
        <taxon>Gunneridae</taxon>
        <taxon>Pentapetalae</taxon>
        <taxon>rosids</taxon>
        <taxon>malvids</taxon>
        <taxon>Brassicales</taxon>
        <taxon>Brassicaceae</taxon>
        <taxon>Camelineae</taxon>
        <taxon>Camelina</taxon>
    </lineage>
</organism>
<dbReference type="InterPro" id="IPR018289">
    <property type="entry name" value="MULE_transposase_dom"/>
</dbReference>
<dbReference type="InterPro" id="IPR006564">
    <property type="entry name" value="Znf_PMZ"/>
</dbReference>
<dbReference type="Pfam" id="PF10551">
    <property type="entry name" value="MULE"/>
    <property type="match status" value="1"/>
</dbReference>
<reference evidence="6" key="1">
    <citation type="journal article" date="2014" name="Nat. Commun.">
        <title>The emerging biofuel crop Camelina sativa retains a highly undifferentiated hexaploid genome structure.</title>
        <authorList>
            <person name="Kagale S."/>
            <person name="Koh C."/>
            <person name="Nixon J."/>
            <person name="Bollina V."/>
            <person name="Clarke W.E."/>
            <person name="Tuteja R."/>
            <person name="Spillane C."/>
            <person name="Robinson S.J."/>
            <person name="Links M.G."/>
            <person name="Clarke C."/>
            <person name="Higgins E.E."/>
            <person name="Huebert T."/>
            <person name="Sharpe A.G."/>
            <person name="Parkin I.A."/>
        </authorList>
    </citation>
    <scope>NUCLEOTIDE SEQUENCE [LARGE SCALE GENOMIC DNA]</scope>
    <source>
        <strain evidence="6">cv. DH55</strain>
    </source>
</reference>
<proteinExistence type="predicted"/>
<dbReference type="RefSeq" id="XP_010507005.2">
    <property type="nucleotide sequence ID" value="XM_010508703.2"/>
</dbReference>
<dbReference type="PANTHER" id="PTHR31973:SF187">
    <property type="entry name" value="MUTATOR TRANSPOSASE MUDRA PROTEIN"/>
    <property type="match status" value="1"/>
</dbReference>
<keyword evidence="2 4" id="KW-0863">Zinc-finger</keyword>
<feature type="domain" description="SWIM-type" evidence="5">
    <location>
        <begin position="607"/>
        <end position="639"/>
    </location>
</feature>
<accession>A0ABM0YWQ5</accession>
<evidence type="ECO:0000313" key="6">
    <source>
        <dbReference type="Proteomes" id="UP000694864"/>
    </source>
</evidence>
<evidence type="ECO:0000256" key="1">
    <source>
        <dbReference type="ARBA" id="ARBA00022723"/>
    </source>
</evidence>
<keyword evidence="3" id="KW-0862">Zinc</keyword>
<dbReference type="GeneID" id="104783558"/>
<dbReference type="PROSITE" id="PS50966">
    <property type="entry name" value="ZF_SWIM"/>
    <property type="match status" value="1"/>
</dbReference>
<gene>
    <name evidence="7" type="primary">LOC104783558</name>
</gene>
<dbReference type="InterPro" id="IPR004332">
    <property type="entry name" value="Transposase_MuDR"/>
</dbReference>
<keyword evidence="1" id="KW-0479">Metal-binding</keyword>
<reference evidence="7" key="2">
    <citation type="submission" date="2025-08" db="UniProtKB">
        <authorList>
            <consortium name="RefSeq"/>
        </authorList>
    </citation>
    <scope>IDENTIFICATION</scope>
    <source>
        <tissue evidence="7">Leaf</tissue>
    </source>
</reference>
<name>A0ABM0YWQ5_CAMSA</name>
<evidence type="ECO:0000313" key="7">
    <source>
        <dbReference type="RefSeq" id="XP_010507005.2"/>
    </source>
</evidence>
<protein>
    <submittedName>
        <fullName evidence="7">Uncharacterized protein LOC104783558</fullName>
    </submittedName>
</protein>
<dbReference type="PANTHER" id="PTHR31973">
    <property type="entry name" value="POLYPROTEIN, PUTATIVE-RELATED"/>
    <property type="match status" value="1"/>
</dbReference>
<evidence type="ECO:0000256" key="4">
    <source>
        <dbReference type="PROSITE-ProRule" id="PRU00325"/>
    </source>
</evidence>
<sequence length="732" mass="84753">MKHVILVCGNWIFDNNKWLFVVDNERGSRILQCNDQSRFDDCIEMVYEDYRLDNKVFDVVLSYKISKRLLQDLPSDTPPVIIDNSRQLHTFLGQLERVTGRLCVEVKKKIQTDLNHKDSDDENFTMYGIPPEEEDQQLPMKNRSSSFYIEENKEPVDVSKVDLSSVNLAVGQMYDTKEHLETRLKILTLVQRFDYFVYKSRPTLLIVKCWVKGCKWRVRAATINHFPKFEVRVFISAHTCSVTERSTRARQADHHILGELYKDFVGGVGPKVLPMHVAEALNKRFQIKMDYWKAYRTLRHARELVRGSPESGYEQLPTYLYMIKRANPGTFTQLDVDEAQRFKYCFLAFGASIQGFPFLRKVVVVDGTFLQGKYLGTLLTATAQDGNFQIFPIAFAVVDTENDESWEWFFKQLSCVIPDDESLSIISDRHKSIGKAIKKVYPKSSRGICTYHMYKNILVRFKGRAEFALVKKAANAFRLIDFQTTFDQIEAMNPALHEYLVRADVRMWTRVHFPGDRYNLLTSNIAESMNKVMSHARSFPIVQLLEEIRSMMTRWFSDRRTDALKMTTDLTRGVEKILQGSVEYAKLLTVQDIDAHQVQVTSGTSLHVVNLKDKKCTCRRFDLEKLPCAHAIAAGEFRNISRISMSHPYYRKHYVYTSYENAIMPRELDKSVPGHVITKVCRPPIPKQQPGRPKNSRIKSALEIAMEKKKPRKQYTCGNCNQVGHNRKTCTL</sequence>
<dbReference type="Pfam" id="PF03108">
    <property type="entry name" value="DBD_Tnp_Mut"/>
    <property type="match status" value="1"/>
</dbReference>
<evidence type="ECO:0000256" key="3">
    <source>
        <dbReference type="ARBA" id="ARBA00022833"/>
    </source>
</evidence>